<dbReference type="AlphaFoldDB" id="A0A0N5B622"/>
<dbReference type="WBParaSite" id="SPAL_0000151200.1">
    <property type="protein sequence ID" value="SPAL_0000151200.1"/>
    <property type="gene ID" value="SPAL_0000151200"/>
</dbReference>
<proteinExistence type="predicted"/>
<dbReference type="Proteomes" id="UP000046392">
    <property type="component" value="Unplaced"/>
</dbReference>
<keyword evidence="2" id="KW-1185">Reference proteome</keyword>
<evidence type="ECO:0000313" key="3">
    <source>
        <dbReference type="WBParaSite" id="SPAL_0000151200.1"/>
    </source>
</evidence>
<accession>A0A0N5B622</accession>
<sequence length="209" mass="23340">MDTNNNNRGESLSNSVPFKDSMQTNNQIENKIVQSNDHLNKEILKNLTPPKNTPKKDLYYNRKIENGKPNLKGGKSKNAEGKTIALSDEEWENAGNPLGFEKLGTVKSKKRINVFSNLKEKELEEQIALLGTLDLNELSACDDSFNPIKKPAGPINKKTVCKNNSQINIKDINTNDLPSFIGLLAKSFVEDYSKNKSGKISMVVFLNNE</sequence>
<name>A0A0N5B622_STREA</name>
<feature type="region of interest" description="Disordered" evidence="1">
    <location>
        <begin position="1"/>
        <end position="27"/>
    </location>
</feature>
<evidence type="ECO:0000313" key="2">
    <source>
        <dbReference type="Proteomes" id="UP000046392"/>
    </source>
</evidence>
<evidence type="ECO:0000256" key="1">
    <source>
        <dbReference type="SAM" id="MobiDB-lite"/>
    </source>
</evidence>
<protein>
    <submittedName>
        <fullName evidence="3">Uncharacterized protein</fullName>
    </submittedName>
</protein>
<organism evidence="2 3">
    <name type="scientific">Strongyloides papillosus</name>
    <name type="common">Intestinal threadworm</name>
    <dbReference type="NCBI Taxonomy" id="174720"/>
    <lineage>
        <taxon>Eukaryota</taxon>
        <taxon>Metazoa</taxon>
        <taxon>Ecdysozoa</taxon>
        <taxon>Nematoda</taxon>
        <taxon>Chromadorea</taxon>
        <taxon>Rhabditida</taxon>
        <taxon>Tylenchina</taxon>
        <taxon>Panagrolaimomorpha</taxon>
        <taxon>Strongyloidoidea</taxon>
        <taxon>Strongyloididae</taxon>
        <taxon>Strongyloides</taxon>
    </lineage>
</organism>
<reference evidence="3" key="1">
    <citation type="submission" date="2017-02" db="UniProtKB">
        <authorList>
            <consortium name="WormBaseParasite"/>
        </authorList>
    </citation>
    <scope>IDENTIFICATION</scope>
</reference>